<accession>A0ABQ4CWI8</accession>
<keyword evidence="3" id="KW-1185">Reference proteome</keyword>
<dbReference type="EMBL" id="BONE01000046">
    <property type="protein sequence ID" value="GIF75658.1"/>
    <property type="molecule type" value="Genomic_DNA"/>
</dbReference>
<gene>
    <name evidence="2" type="ORF">Asi02nite_51760</name>
</gene>
<feature type="region of interest" description="Disordered" evidence="1">
    <location>
        <begin position="412"/>
        <end position="436"/>
    </location>
</feature>
<evidence type="ECO:0000256" key="1">
    <source>
        <dbReference type="SAM" id="MobiDB-lite"/>
    </source>
</evidence>
<protein>
    <submittedName>
        <fullName evidence="2">Uncharacterized protein</fullName>
    </submittedName>
</protein>
<organism evidence="2 3">
    <name type="scientific">Asanoa siamensis</name>
    <dbReference type="NCBI Taxonomy" id="926357"/>
    <lineage>
        <taxon>Bacteria</taxon>
        <taxon>Bacillati</taxon>
        <taxon>Actinomycetota</taxon>
        <taxon>Actinomycetes</taxon>
        <taxon>Micromonosporales</taxon>
        <taxon>Micromonosporaceae</taxon>
        <taxon>Asanoa</taxon>
    </lineage>
</organism>
<evidence type="ECO:0000313" key="3">
    <source>
        <dbReference type="Proteomes" id="UP000604117"/>
    </source>
</evidence>
<feature type="compositionally biased region" description="Low complexity" evidence="1">
    <location>
        <begin position="412"/>
        <end position="421"/>
    </location>
</feature>
<comment type="caution">
    <text evidence="2">The sequence shown here is derived from an EMBL/GenBank/DDBJ whole genome shotgun (WGS) entry which is preliminary data.</text>
</comment>
<proteinExistence type="predicted"/>
<reference evidence="2 3" key="1">
    <citation type="submission" date="2021-01" db="EMBL/GenBank/DDBJ databases">
        <title>Whole genome shotgun sequence of Asanoa siamensis NBRC 107932.</title>
        <authorList>
            <person name="Komaki H."/>
            <person name="Tamura T."/>
        </authorList>
    </citation>
    <scope>NUCLEOTIDE SEQUENCE [LARGE SCALE GENOMIC DNA]</scope>
    <source>
        <strain evidence="2 3">NBRC 107932</strain>
    </source>
</reference>
<dbReference type="RefSeq" id="WP_203716514.1">
    <property type="nucleotide sequence ID" value="NZ_BONE01000046.1"/>
</dbReference>
<dbReference type="Proteomes" id="UP000604117">
    <property type="component" value="Unassembled WGS sequence"/>
</dbReference>
<sequence>MGAVTGSRTAPPPSQQWAMLNPVQQELLRATYVVDQAAEAYERDAWSEGRRRRPAEEWRWHRFGYVDAGPGAPPGKVRAALDATTRRSRRLLTAPAELADLGLVDQRLEEVPQGSQRWWQPQARLLSLRMTTRGRQVARASGVDDRNAGRAPRGLVSQWLWEVIVELWRAGPGGVPADTRRSAWQYLEERKTGPLIERVALTAQAASRYKYAVAGAPGWALNDAGRDHYRRHFATYARVYPAVRAPDPTGRLTWPGEVDKHLSTLGSVAWSLRQRLDNVIAQREELRRDGARYEAPHCPTDQTPPISAEAAHRDVLRAAADALDADHWRQRTALLAEHEPVLRALVRTSAARHAAAAIAAICACIAGQEPTSVVFAAEPLLLDHDGRPADLPVLTTGLPGIDAELANRRAAALAASPPAAQRRGRGRRPPPATPSLEPAAVELSLYAAHLADLVAGGQLQRLLLRTDQQTHAAAPTTA</sequence>
<name>A0ABQ4CWI8_9ACTN</name>
<evidence type="ECO:0000313" key="2">
    <source>
        <dbReference type="EMBL" id="GIF75658.1"/>
    </source>
</evidence>